<evidence type="ECO:0000256" key="1">
    <source>
        <dbReference type="SAM" id="Phobius"/>
    </source>
</evidence>
<dbReference type="Pfam" id="PF24838">
    <property type="entry name" value="8xMP"/>
    <property type="match status" value="1"/>
</dbReference>
<keyword evidence="1" id="KW-0812">Transmembrane</keyword>
<organism evidence="2 3">
    <name type="scientific">Candidatus Pantoea multigeneris</name>
    <dbReference type="NCBI Taxonomy" id="2608357"/>
    <lineage>
        <taxon>Bacteria</taxon>
        <taxon>Pseudomonadati</taxon>
        <taxon>Pseudomonadota</taxon>
        <taxon>Gammaproteobacteria</taxon>
        <taxon>Enterobacterales</taxon>
        <taxon>Erwiniaceae</taxon>
        <taxon>Pantoea</taxon>
    </lineage>
</organism>
<dbReference type="Proteomes" id="UP001515683">
    <property type="component" value="Unassembled WGS sequence"/>
</dbReference>
<feature type="transmembrane region" description="Helical" evidence="1">
    <location>
        <begin position="82"/>
        <end position="102"/>
    </location>
</feature>
<sequence length="306" mass="35713">MNEEFNSLKVSKPIKTSDPYEDSFAQDYFKEPSTNLYFKKLLGCDNKLYFTNGDLEKLKESYDKAHDIRKFEIELYWKRTTYIWTLVAALITACAILAADYYRVHDTESLKDSALSETRNLLLASLAGVSFFGVIITITTSFILKSGEYWQKNWEYHVSLLEPLFSGRLYSSLLDKDNNRYSIAGLNNFLYVVFIFLWIVIFVIITLALSKDFPAWYYFSPLIIFGSTFVLTNTIISWITRRTTNTSQMKISQWEVEVKEKTSKESKKNKETSRLHYILETILKIVKILTYCFLAVILGNIIPYHF</sequence>
<dbReference type="EMBL" id="VWXF01000001">
    <property type="protein sequence ID" value="NIF20134.1"/>
    <property type="molecule type" value="Genomic_DNA"/>
</dbReference>
<reference evidence="2 3" key="1">
    <citation type="journal article" date="2019" name="bioRxiv">
        <title>Bacteria contribute to plant secondary compound degradation in a generalist herbivore system.</title>
        <authorList>
            <person name="Francoeur C.B."/>
            <person name="Khadempour L."/>
            <person name="Moreira-Soto R.D."/>
            <person name="Gotting K."/>
            <person name="Book A.J."/>
            <person name="Pinto-Tomas A.A."/>
            <person name="Keefover-Ring K."/>
            <person name="Currie C.R."/>
        </authorList>
    </citation>
    <scope>NUCLEOTIDE SEQUENCE [LARGE SCALE GENOMIC DNA]</scope>
    <source>
        <strain evidence="2">Acro-835</strain>
    </source>
</reference>
<comment type="caution">
    <text evidence="2">The sequence shown here is derived from an EMBL/GenBank/DDBJ whole genome shotgun (WGS) entry which is preliminary data.</text>
</comment>
<dbReference type="RefSeq" id="WP_167011961.1">
    <property type="nucleotide sequence ID" value="NZ_VWXF01000001.1"/>
</dbReference>
<proteinExistence type="predicted"/>
<feature type="transmembrane region" description="Helical" evidence="1">
    <location>
        <begin position="215"/>
        <end position="240"/>
    </location>
</feature>
<name>A0ABX0R5U2_9GAMM</name>
<evidence type="ECO:0000313" key="2">
    <source>
        <dbReference type="EMBL" id="NIF20134.1"/>
    </source>
</evidence>
<accession>A0ABX0R5U2</accession>
<feature type="transmembrane region" description="Helical" evidence="1">
    <location>
        <begin position="189"/>
        <end position="209"/>
    </location>
</feature>
<keyword evidence="3" id="KW-1185">Reference proteome</keyword>
<keyword evidence="1" id="KW-0472">Membrane</keyword>
<dbReference type="InterPro" id="IPR056918">
    <property type="entry name" value="8xMP"/>
</dbReference>
<protein>
    <submittedName>
        <fullName evidence="2">Uncharacterized protein</fullName>
    </submittedName>
</protein>
<feature type="transmembrane region" description="Helical" evidence="1">
    <location>
        <begin position="122"/>
        <end position="144"/>
    </location>
</feature>
<evidence type="ECO:0000313" key="3">
    <source>
        <dbReference type="Proteomes" id="UP001515683"/>
    </source>
</evidence>
<feature type="transmembrane region" description="Helical" evidence="1">
    <location>
        <begin position="277"/>
        <end position="302"/>
    </location>
</feature>
<gene>
    <name evidence="2" type="ORF">F3J40_00680</name>
</gene>
<keyword evidence="1" id="KW-1133">Transmembrane helix</keyword>